<dbReference type="OrthoDB" id="596635at2"/>
<protein>
    <submittedName>
        <fullName evidence="3">Glycosyltransferase family 1 protein</fullName>
    </submittedName>
</protein>
<dbReference type="GO" id="GO:0016757">
    <property type="term" value="F:glycosyltransferase activity"/>
    <property type="evidence" value="ECO:0007669"/>
    <property type="project" value="InterPro"/>
</dbReference>
<keyword evidence="3" id="KW-0808">Transferase</keyword>
<dbReference type="Gene3D" id="3.40.50.2000">
    <property type="entry name" value="Glycogen Phosphorylase B"/>
    <property type="match status" value="2"/>
</dbReference>
<evidence type="ECO:0000313" key="4">
    <source>
        <dbReference type="Proteomes" id="UP000323994"/>
    </source>
</evidence>
<dbReference type="PANTHER" id="PTHR45947:SF3">
    <property type="entry name" value="SULFOQUINOVOSYL TRANSFERASE SQD2"/>
    <property type="match status" value="1"/>
</dbReference>
<proteinExistence type="predicted"/>
<feature type="domain" description="Glycosyl transferase family 1" evidence="1">
    <location>
        <begin position="207"/>
        <end position="359"/>
    </location>
</feature>
<name>A0A5M8QU81_9BACT</name>
<dbReference type="Proteomes" id="UP000323994">
    <property type="component" value="Unassembled WGS sequence"/>
</dbReference>
<dbReference type="AlphaFoldDB" id="A0A5M8QU81"/>
<dbReference type="InterPro" id="IPR028098">
    <property type="entry name" value="Glyco_trans_4-like_N"/>
</dbReference>
<evidence type="ECO:0000259" key="2">
    <source>
        <dbReference type="Pfam" id="PF13439"/>
    </source>
</evidence>
<dbReference type="SUPFAM" id="SSF53756">
    <property type="entry name" value="UDP-Glycosyltransferase/glycogen phosphorylase"/>
    <property type="match status" value="1"/>
</dbReference>
<evidence type="ECO:0000259" key="1">
    <source>
        <dbReference type="Pfam" id="PF00534"/>
    </source>
</evidence>
<gene>
    <name evidence="3" type="ORF">FEM33_16980</name>
</gene>
<dbReference type="Pfam" id="PF00534">
    <property type="entry name" value="Glycos_transf_1"/>
    <property type="match status" value="1"/>
</dbReference>
<comment type="caution">
    <text evidence="3">The sequence shown here is derived from an EMBL/GenBank/DDBJ whole genome shotgun (WGS) entry which is preliminary data.</text>
</comment>
<dbReference type="InterPro" id="IPR001296">
    <property type="entry name" value="Glyco_trans_1"/>
</dbReference>
<keyword evidence="4" id="KW-1185">Reference proteome</keyword>
<accession>A0A5M8QU81</accession>
<dbReference type="Pfam" id="PF13439">
    <property type="entry name" value="Glyco_transf_4"/>
    <property type="match status" value="1"/>
</dbReference>
<organism evidence="3 4">
    <name type="scientific">Dyadobacter flavalbus</name>
    <dbReference type="NCBI Taxonomy" id="2579942"/>
    <lineage>
        <taxon>Bacteria</taxon>
        <taxon>Pseudomonadati</taxon>
        <taxon>Bacteroidota</taxon>
        <taxon>Cytophagia</taxon>
        <taxon>Cytophagales</taxon>
        <taxon>Spirosomataceae</taxon>
        <taxon>Dyadobacter</taxon>
    </lineage>
</organism>
<dbReference type="PANTHER" id="PTHR45947">
    <property type="entry name" value="SULFOQUINOVOSYL TRANSFERASE SQD2"/>
    <property type="match status" value="1"/>
</dbReference>
<dbReference type="EMBL" id="VBSN01000049">
    <property type="protein sequence ID" value="KAA6438384.1"/>
    <property type="molecule type" value="Genomic_DNA"/>
</dbReference>
<evidence type="ECO:0000313" key="3">
    <source>
        <dbReference type="EMBL" id="KAA6438384.1"/>
    </source>
</evidence>
<reference evidence="3 4" key="1">
    <citation type="submission" date="2019-05" db="EMBL/GenBank/DDBJ databases">
        <authorList>
            <person name="Qu J.-H."/>
        </authorList>
    </citation>
    <scope>NUCLEOTIDE SEQUENCE [LARGE SCALE GENOMIC DNA]</scope>
    <source>
        <strain evidence="3 4">NS28</strain>
    </source>
</reference>
<dbReference type="InterPro" id="IPR050194">
    <property type="entry name" value="Glycosyltransferase_grp1"/>
</dbReference>
<sequence length="386" mass="44162">MKKIKIAFFAEILIEDFDGASRTMFQIIKRIPDEQFEFLFICGKGPEKISGFDCIAVPTVTLPVNHHYTMALPYLAEEKLNRKLAGFGPDIIHIATPSLLGSFALKYARENHLPVLTIYHTHFISYLDYYLSKTPFLINFAKSKMISTQRNFYNYCDIIYVPSESIAFEMQHMGIEQHRIKIWKRGIDTTLFSPHKRNVGSLRLLTKNNRINILFASRLVWEKNLETLIRIYDYCESKNLDFNFIIAGSGTAMKACRQRMKNAFFTGSLSHEKLSELYASADIFLFTSVTETYGNVVLEAMASGLPCVIADGGGSQDFINQGINGFKCQPENEADYVEKIQTLIRNNALREMISDNGRRYSLGFDWNKLTNIYFDELHNLAGILHA</sequence>
<dbReference type="RefSeq" id="WP_139013187.1">
    <property type="nucleotide sequence ID" value="NZ_VBSN01000049.1"/>
</dbReference>
<feature type="domain" description="Glycosyltransferase subfamily 4-like N-terminal" evidence="2">
    <location>
        <begin position="18"/>
        <end position="190"/>
    </location>
</feature>